<comment type="caution">
    <text evidence="2">The sequence shown here is derived from an EMBL/GenBank/DDBJ whole genome shotgun (WGS) entry which is preliminary data.</text>
</comment>
<evidence type="ECO:0000313" key="2">
    <source>
        <dbReference type="EMBL" id="GEP42522.1"/>
    </source>
</evidence>
<dbReference type="EMBL" id="BKAG01000010">
    <property type="protein sequence ID" value="GEP42522.1"/>
    <property type="molecule type" value="Genomic_DNA"/>
</dbReference>
<dbReference type="Proteomes" id="UP000321577">
    <property type="component" value="Unassembled WGS sequence"/>
</dbReference>
<protein>
    <recommendedName>
        <fullName evidence="4">Peptidase M48 domain-containing protein</fullName>
    </recommendedName>
</protein>
<evidence type="ECO:0008006" key="4">
    <source>
        <dbReference type="Google" id="ProtNLM"/>
    </source>
</evidence>
<keyword evidence="1" id="KW-0472">Membrane</keyword>
<dbReference type="AlphaFoldDB" id="A0A512M710"/>
<feature type="transmembrane region" description="Helical" evidence="1">
    <location>
        <begin position="12"/>
        <end position="30"/>
    </location>
</feature>
<proteinExistence type="predicted"/>
<evidence type="ECO:0000256" key="1">
    <source>
        <dbReference type="SAM" id="Phobius"/>
    </source>
</evidence>
<accession>A0A512M710</accession>
<keyword evidence="1" id="KW-1133">Transmembrane helix</keyword>
<evidence type="ECO:0000313" key="3">
    <source>
        <dbReference type="Proteomes" id="UP000321577"/>
    </source>
</evidence>
<keyword evidence="3" id="KW-1185">Reference proteome</keyword>
<name>A0A512M710_9BACT</name>
<sequence>MATSAVSLTLPLLYIVALMAFMGYLAWVAWDWTHHLAFAQQLTWQDALPLGYLAGGVVTWIFMLRPLLPNPRRKGVALQITPASQPDIYELVDELCWHLRLDPVEEIWLDTTASIRTSVKDGVVGVSSGQMILNIGLPVVSVTSAREFASLLVQELAMNAGGIGTTFSHLVRELNSWFYRALMERDPWEMDMSQARKKETKFQAFIRKVTWLWMTVAKVLFAFFFVIARLVNAAALLRLQSGANAAARNLIGPEAWAALEAKIGLLDKAWSASKVEIRRGMVQNRLPENLSLLLARHVARAARESKVVPPSGASRKAAKGEEIISGLPVDAPAASQFRSFVDLSRQVTFFYYQHELGVSLLEHRMVAEEEVIHQNRREDESLIVIRRYFGGLAHPERAMCGLGGTHVTSPGQAPLKAEILLVREEMKEWASRLKMSLQEWNLAWQRRRDLEAAATLSLAGFTVSRIQFGTEDTSPESLRAEGSRQRMVMEHVETAVQAYEKRMESRFAAALGLLWWTSDSELDDALCVRKQELPQWCLVYESLASALPSFRELLTTFFAFQTLGAKFANLNDNGSFFAALQSVVPKMTNLVRQILGTLDGAMYPFTSNRVPIPMNDYLLQGKLPEPANVSMNPGSTIDTRALSAQMAATSSEVIAPFVDRFLQLYHKSYAWLAESAERTENHFLSPLSMGADVELLMPEEFAKMRETQPLRTPPVLPKKA</sequence>
<keyword evidence="1" id="KW-0812">Transmembrane</keyword>
<feature type="transmembrane region" description="Helical" evidence="1">
    <location>
        <begin position="50"/>
        <end position="68"/>
    </location>
</feature>
<reference evidence="2 3" key="1">
    <citation type="submission" date="2019-07" db="EMBL/GenBank/DDBJ databases">
        <title>Whole genome shotgun sequence of Brevifollis gellanilyticus NBRC 108608.</title>
        <authorList>
            <person name="Hosoyama A."/>
            <person name="Uohara A."/>
            <person name="Ohji S."/>
            <person name="Ichikawa N."/>
        </authorList>
    </citation>
    <scope>NUCLEOTIDE SEQUENCE [LARGE SCALE GENOMIC DNA]</scope>
    <source>
        <strain evidence="2 3">NBRC 108608</strain>
    </source>
</reference>
<gene>
    <name evidence="2" type="ORF">BGE01nite_18130</name>
</gene>
<feature type="transmembrane region" description="Helical" evidence="1">
    <location>
        <begin position="211"/>
        <end position="231"/>
    </location>
</feature>
<organism evidence="2 3">
    <name type="scientific">Brevifollis gellanilyticus</name>
    <dbReference type="NCBI Taxonomy" id="748831"/>
    <lineage>
        <taxon>Bacteria</taxon>
        <taxon>Pseudomonadati</taxon>
        <taxon>Verrucomicrobiota</taxon>
        <taxon>Verrucomicrobiia</taxon>
        <taxon>Verrucomicrobiales</taxon>
        <taxon>Verrucomicrobiaceae</taxon>
    </lineage>
</organism>